<reference evidence="3" key="1">
    <citation type="submission" date="2016-10" db="EMBL/GenBank/DDBJ databases">
        <authorList>
            <person name="Varghese N."/>
            <person name="Submissions S."/>
        </authorList>
    </citation>
    <scope>NUCLEOTIDE SEQUENCE [LARGE SCALE GENOMIC DNA]</scope>
    <source>
        <strain evidence="3">DSM 100420</strain>
    </source>
</reference>
<dbReference type="STRING" id="1244108.SAMN05444004_10379"/>
<dbReference type="InterPro" id="IPR011042">
    <property type="entry name" value="6-blade_b-propeller_TolB-like"/>
</dbReference>
<evidence type="ECO:0000313" key="2">
    <source>
        <dbReference type="EMBL" id="SDY76478.1"/>
    </source>
</evidence>
<sequence>MRWLDEDDHVSEFRMPSNNSNGNSLDRSGRQLSAEHLARRVMRYEHDGSVTILADMFEGKRFNSQTTSSNIPIAASGSPIRPMAASCMRCPGCAGGPSNAASLLNPRLGQPPEFGDYVREVETATYRIGTDGGSPACQPKPMRRIRTGCVFGLITRPSTSHRRAKGRAMPVRAVRERSSRWTWRMTAQVRTSGCFRTARSTA</sequence>
<dbReference type="AlphaFoldDB" id="A0A1H3MJ94"/>
<feature type="compositionally biased region" description="Polar residues" evidence="1">
    <location>
        <begin position="16"/>
        <end position="26"/>
    </location>
</feature>
<evidence type="ECO:0000256" key="1">
    <source>
        <dbReference type="SAM" id="MobiDB-lite"/>
    </source>
</evidence>
<dbReference type="PANTHER" id="PTHR47572">
    <property type="entry name" value="LIPOPROTEIN-RELATED"/>
    <property type="match status" value="1"/>
</dbReference>
<dbReference type="PANTHER" id="PTHR47572:SF4">
    <property type="entry name" value="LACTONASE DRP35"/>
    <property type="match status" value="1"/>
</dbReference>
<evidence type="ECO:0000313" key="3">
    <source>
        <dbReference type="Proteomes" id="UP000198914"/>
    </source>
</evidence>
<accession>A0A1H3MJ94</accession>
<feature type="region of interest" description="Disordered" evidence="1">
    <location>
        <begin position="1"/>
        <end position="28"/>
    </location>
</feature>
<dbReference type="InterPro" id="IPR051262">
    <property type="entry name" value="SMP-30/CGR1_Lactonase"/>
</dbReference>
<keyword evidence="3" id="KW-1185">Reference proteome</keyword>
<name>A0A1H3MJ94_9RHOB</name>
<dbReference type="EMBL" id="FNPX01000003">
    <property type="protein sequence ID" value="SDY76478.1"/>
    <property type="molecule type" value="Genomic_DNA"/>
</dbReference>
<protein>
    <submittedName>
        <fullName evidence="2">Uncharacterized protein</fullName>
    </submittedName>
</protein>
<proteinExistence type="predicted"/>
<dbReference type="Gene3D" id="2.120.10.30">
    <property type="entry name" value="TolB, C-terminal domain"/>
    <property type="match status" value="1"/>
</dbReference>
<organism evidence="2 3">
    <name type="scientific">Jannaschia faecimaris</name>
    <dbReference type="NCBI Taxonomy" id="1244108"/>
    <lineage>
        <taxon>Bacteria</taxon>
        <taxon>Pseudomonadati</taxon>
        <taxon>Pseudomonadota</taxon>
        <taxon>Alphaproteobacteria</taxon>
        <taxon>Rhodobacterales</taxon>
        <taxon>Roseobacteraceae</taxon>
        <taxon>Jannaschia</taxon>
    </lineage>
</organism>
<dbReference type="Proteomes" id="UP000198914">
    <property type="component" value="Unassembled WGS sequence"/>
</dbReference>
<gene>
    <name evidence="2" type="ORF">SAMN05444004_10379</name>
</gene>